<dbReference type="AlphaFoldDB" id="A0A7Y6IZ44"/>
<feature type="non-terminal residue" evidence="1">
    <location>
        <position position="1"/>
    </location>
</feature>
<reference evidence="1 2" key="1">
    <citation type="submission" date="2020-06" db="EMBL/GenBank/DDBJ databases">
        <authorList>
            <person name="Chanama M."/>
        </authorList>
    </citation>
    <scope>NUCLEOTIDE SEQUENCE [LARGE SCALE GENOMIC DNA]</scope>
    <source>
        <strain evidence="1 2">TBRC6557</strain>
    </source>
</reference>
<gene>
    <name evidence="1" type="ORF">HT134_44490</name>
</gene>
<keyword evidence="2" id="KW-1185">Reference proteome</keyword>
<name>A0A7Y6IZ44_9ACTN</name>
<protein>
    <submittedName>
        <fullName evidence="1">Epimerase</fullName>
    </submittedName>
</protein>
<comment type="caution">
    <text evidence="1">The sequence shown here is derived from an EMBL/GenBank/DDBJ whole genome shotgun (WGS) entry which is preliminary data.</text>
</comment>
<evidence type="ECO:0000313" key="2">
    <source>
        <dbReference type="Proteomes" id="UP000546126"/>
    </source>
</evidence>
<evidence type="ECO:0000313" key="1">
    <source>
        <dbReference type="EMBL" id="NUW47112.1"/>
    </source>
</evidence>
<sequence length="40" mass="4380">LFGYPPITPAELIGHTARWVAGGGPLLGKPTKFERRDGRF</sequence>
<proteinExistence type="predicted"/>
<organism evidence="1 2">
    <name type="scientific">Nonomuraea rhodomycinica</name>
    <dbReference type="NCBI Taxonomy" id="1712872"/>
    <lineage>
        <taxon>Bacteria</taxon>
        <taxon>Bacillati</taxon>
        <taxon>Actinomycetota</taxon>
        <taxon>Actinomycetes</taxon>
        <taxon>Streptosporangiales</taxon>
        <taxon>Streptosporangiaceae</taxon>
        <taxon>Nonomuraea</taxon>
    </lineage>
</organism>
<dbReference type="Proteomes" id="UP000546126">
    <property type="component" value="Unassembled WGS sequence"/>
</dbReference>
<accession>A0A7Y6IZ44</accession>
<dbReference type="EMBL" id="JABWGO010000085">
    <property type="protein sequence ID" value="NUW47112.1"/>
    <property type="molecule type" value="Genomic_DNA"/>
</dbReference>